<comment type="similarity">
    <text evidence="2">Belongs to the 'phage' integrase family.</text>
</comment>
<keyword evidence="10" id="KW-1185">Reference proteome</keyword>
<dbReference type="Gene3D" id="1.10.443.10">
    <property type="entry name" value="Intergrase catalytic core"/>
    <property type="match status" value="1"/>
</dbReference>
<dbReference type="PROSITE" id="PS51898">
    <property type="entry name" value="TYR_RECOMBINASE"/>
    <property type="match status" value="1"/>
</dbReference>
<dbReference type="GO" id="GO:0006310">
    <property type="term" value="P:DNA recombination"/>
    <property type="evidence" value="ECO:0007669"/>
    <property type="project" value="UniProtKB-KW"/>
</dbReference>
<dbReference type="PANTHER" id="PTHR30349:SF64">
    <property type="entry name" value="PROPHAGE INTEGRASE INTD-RELATED"/>
    <property type="match status" value="1"/>
</dbReference>
<protein>
    <submittedName>
        <fullName evidence="9">Phage integrase family protein</fullName>
    </submittedName>
</protein>
<evidence type="ECO:0000256" key="6">
    <source>
        <dbReference type="PROSITE-ProRule" id="PRU01248"/>
    </source>
</evidence>
<proteinExistence type="inferred from homology"/>
<keyword evidence="5" id="KW-0233">DNA recombination</keyword>
<feature type="domain" description="Core-binding (CB)" evidence="8">
    <location>
        <begin position="61"/>
        <end position="144"/>
    </location>
</feature>
<dbReference type="InterPro" id="IPR013762">
    <property type="entry name" value="Integrase-like_cat_sf"/>
</dbReference>
<dbReference type="Pfam" id="PF14657">
    <property type="entry name" value="Arm-DNA-bind_4"/>
    <property type="match status" value="1"/>
</dbReference>
<dbReference type="GO" id="GO:0003677">
    <property type="term" value="F:DNA binding"/>
    <property type="evidence" value="ECO:0007669"/>
    <property type="project" value="UniProtKB-UniRule"/>
</dbReference>
<dbReference type="InterPro" id="IPR004107">
    <property type="entry name" value="Integrase_SAM-like_N"/>
</dbReference>
<evidence type="ECO:0000256" key="1">
    <source>
        <dbReference type="ARBA" id="ARBA00003283"/>
    </source>
</evidence>
<dbReference type="EMBL" id="CP000924">
    <property type="protein sequence ID" value="ABY95867.1"/>
    <property type="molecule type" value="Genomic_DNA"/>
</dbReference>
<evidence type="ECO:0000256" key="5">
    <source>
        <dbReference type="ARBA" id="ARBA00023172"/>
    </source>
</evidence>
<dbReference type="InterPro" id="IPR011010">
    <property type="entry name" value="DNA_brk_join_enz"/>
</dbReference>
<dbReference type="AlphaFoldDB" id="B0K8D5"/>
<evidence type="ECO:0000259" key="7">
    <source>
        <dbReference type="PROSITE" id="PS51898"/>
    </source>
</evidence>
<reference evidence="10" key="1">
    <citation type="submission" date="2008-01" db="EMBL/GenBank/DDBJ databases">
        <title>Complete sequence of Thermoanaerobacter pseudethanolicus 39E.</title>
        <authorList>
            <person name="Copeland A."/>
            <person name="Lucas S."/>
            <person name="Lapidus A."/>
            <person name="Barry K."/>
            <person name="Glavina del Rio T."/>
            <person name="Dalin E."/>
            <person name="Tice H."/>
            <person name="Pitluck S."/>
            <person name="Bruce D."/>
            <person name="Goodwin L."/>
            <person name="Saunders E."/>
            <person name="Brettin T."/>
            <person name="Detter J.C."/>
            <person name="Han C."/>
            <person name="Schmutz J."/>
            <person name="Larimer F."/>
            <person name="Land M."/>
            <person name="Hauser L."/>
            <person name="Kyrpides N."/>
            <person name="Lykidis A."/>
            <person name="Hemme C."/>
            <person name="Fields M.W."/>
            <person name="He Z."/>
            <person name="Zhou J."/>
            <person name="Richardson P."/>
        </authorList>
    </citation>
    <scope>NUCLEOTIDE SEQUENCE [LARGE SCALE GENOMIC DNA]</scope>
    <source>
        <strain evidence="10">ATCC 33223 / DSM 2355 / 39E</strain>
    </source>
</reference>
<dbReference type="SUPFAM" id="SSF56349">
    <property type="entry name" value="DNA breaking-rejoining enzymes"/>
    <property type="match status" value="1"/>
</dbReference>
<dbReference type="InterPro" id="IPR010998">
    <property type="entry name" value="Integrase_recombinase_N"/>
</dbReference>
<dbReference type="PROSITE" id="PS51900">
    <property type="entry name" value="CB"/>
    <property type="match status" value="1"/>
</dbReference>
<keyword evidence="4 6" id="KW-0238">DNA-binding</keyword>
<name>B0K8D5_THEP3</name>
<dbReference type="Gene3D" id="1.10.150.130">
    <property type="match status" value="1"/>
</dbReference>
<organism evidence="9 10">
    <name type="scientific">Thermoanaerobacter pseudethanolicus (strain ATCC 33223 / 39E)</name>
    <name type="common">Clostridium thermohydrosulfuricum</name>
    <dbReference type="NCBI Taxonomy" id="340099"/>
    <lineage>
        <taxon>Bacteria</taxon>
        <taxon>Bacillati</taxon>
        <taxon>Bacillota</taxon>
        <taxon>Clostridia</taxon>
        <taxon>Thermoanaerobacterales</taxon>
        <taxon>Thermoanaerobacteraceae</taxon>
        <taxon>Thermoanaerobacter</taxon>
    </lineage>
</organism>
<dbReference type="CDD" id="cd01189">
    <property type="entry name" value="INT_ICEBs1_C_like"/>
    <property type="match status" value="1"/>
</dbReference>
<evidence type="ECO:0000256" key="4">
    <source>
        <dbReference type="ARBA" id="ARBA00023125"/>
    </source>
</evidence>
<dbReference type="STRING" id="340099.Teth39_2246"/>
<dbReference type="InterPro" id="IPR044068">
    <property type="entry name" value="CB"/>
</dbReference>
<dbReference type="GO" id="GO:0015074">
    <property type="term" value="P:DNA integration"/>
    <property type="evidence" value="ECO:0007669"/>
    <property type="project" value="UniProtKB-KW"/>
</dbReference>
<evidence type="ECO:0000259" key="8">
    <source>
        <dbReference type="PROSITE" id="PS51900"/>
    </source>
</evidence>
<feature type="domain" description="Tyr recombinase" evidence="7">
    <location>
        <begin position="165"/>
        <end position="365"/>
    </location>
</feature>
<dbReference type="PANTHER" id="PTHR30349">
    <property type="entry name" value="PHAGE INTEGRASE-RELATED"/>
    <property type="match status" value="1"/>
</dbReference>
<evidence type="ECO:0000256" key="2">
    <source>
        <dbReference type="ARBA" id="ARBA00008857"/>
    </source>
</evidence>
<dbReference type="HOGENOM" id="CLU_027562_17_1_9"/>
<dbReference type="InterPro" id="IPR028259">
    <property type="entry name" value="AP2-like_int_N"/>
</dbReference>
<gene>
    <name evidence="9" type="ordered locus">Teth39_2246</name>
</gene>
<comment type="function">
    <text evidence="1">Site-specific tyrosine recombinase, which acts by catalyzing the cutting and rejoining of the recombining DNA molecules.</text>
</comment>
<dbReference type="Proteomes" id="UP000002156">
    <property type="component" value="Chromosome"/>
</dbReference>
<dbReference type="Pfam" id="PF14659">
    <property type="entry name" value="Phage_int_SAM_3"/>
    <property type="match status" value="1"/>
</dbReference>
<dbReference type="eggNOG" id="COG0582">
    <property type="taxonomic scope" value="Bacteria"/>
</dbReference>
<sequence>MRGHIRKRGSTYSIVVDIGRDENGKRKQKWISGFKTKKEAEKALAEIIAKIEKNELELTNLTLGQFLNKWYETHCELKLAPKTLKSYKELIELYFKPYLGDIELTKLKPVMIQNYYNKLKELGLSDTTINYHHRVLKSALKKAVVWQLISKNPCDYVEPPKKNKNEITVWSINDVKKAKEIFKDTPIYLHFMLALYTGMRIGEICGLKWEDIDFNNKTCTVKRQYQQVGGKEIIKEPKSETSIRVIPLHSDVIEVLKEEKKKQLQNRMLLGEKYNKKYEGYISVWEDGRMKTPEYVSKKFSKILKAYPELPQIRFHDLRHSCASFLVQAGVPMKVVSEILGHSQIGITMDLYSHVLLDSKKEAIKKLEEYLQ</sequence>
<evidence type="ECO:0000256" key="3">
    <source>
        <dbReference type="ARBA" id="ARBA00022908"/>
    </source>
</evidence>
<evidence type="ECO:0000313" key="10">
    <source>
        <dbReference type="Proteomes" id="UP000002156"/>
    </source>
</evidence>
<dbReference type="Pfam" id="PF00589">
    <property type="entry name" value="Phage_integrase"/>
    <property type="match status" value="1"/>
</dbReference>
<dbReference type="RefSeq" id="WP_012269814.1">
    <property type="nucleotide sequence ID" value="NC_010321.1"/>
</dbReference>
<dbReference type="KEGG" id="tpd:Teth39_2246"/>
<dbReference type="InterPro" id="IPR050090">
    <property type="entry name" value="Tyrosine_recombinase_XerCD"/>
</dbReference>
<dbReference type="InterPro" id="IPR002104">
    <property type="entry name" value="Integrase_catalytic"/>
</dbReference>
<accession>B0K8D5</accession>
<keyword evidence="3" id="KW-0229">DNA integration</keyword>
<evidence type="ECO:0000313" key="9">
    <source>
        <dbReference type="EMBL" id="ABY95867.1"/>
    </source>
</evidence>